<sequence length="130" mass="15230">MSSLSQINQIMNIIIQMVQNQYLSDKFISSICVCIITIIRSKSIIISQSLFDKIELVIFHLSQNPLSQNHRSQAFVFVDTMLDYMIQRGNIQYLVQLFNYCEDSFDIVMNKAADKEWICEYQKQIGVIYE</sequence>
<keyword evidence="3" id="KW-1185">Reference proteome</keyword>
<dbReference type="EMBL" id="CAXDID020000034">
    <property type="protein sequence ID" value="CAL5996191.1"/>
    <property type="molecule type" value="Genomic_DNA"/>
</dbReference>
<evidence type="ECO:0000313" key="1">
    <source>
        <dbReference type="EMBL" id="CAI9971455.1"/>
    </source>
</evidence>
<accession>A0AA86UTT5</accession>
<protein>
    <submittedName>
        <fullName evidence="2">Hypothetical_protein</fullName>
    </submittedName>
</protein>
<proteinExistence type="predicted"/>
<name>A0AA86UTT5_9EUKA</name>
<reference evidence="2 3" key="2">
    <citation type="submission" date="2024-07" db="EMBL/GenBank/DDBJ databases">
        <authorList>
            <person name="Akdeniz Z."/>
        </authorList>
    </citation>
    <scope>NUCLEOTIDE SEQUENCE [LARGE SCALE GENOMIC DNA]</scope>
</reference>
<evidence type="ECO:0000313" key="2">
    <source>
        <dbReference type="EMBL" id="CAL5996191.1"/>
    </source>
</evidence>
<dbReference type="Proteomes" id="UP001642409">
    <property type="component" value="Unassembled WGS sequence"/>
</dbReference>
<comment type="caution">
    <text evidence="1">The sequence shown here is derived from an EMBL/GenBank/DDBJ whole genome shotgun (WGS) entry which is preliminary data.</text>
</comment>
<gene>
    <name evidence="2" type="ORF">HINF_LOCUS14643</name>
    <name evidence="1" type="ORF">HINF_LOCUS59100</name>
</gene>
<evidence type="ECO:0000313" key="3">
    <source>
        <dbReference type="Proteomes" id="UP001642409"/>
    </source>
</evidence>
<reference evidence="1" key="1">
    <citation type="submission" date="2023-06" db="EMBL/GenBank/DDBJ databases">
        <authorList>
            <person name="Kurt Z."/>
        </authorList>
    </citation>
    <scope>NUCLEOTIDE SEQUENCE</scope>
</reference>
<dbReference type="AlphaFoldDB" id="A0AA86UTT5"/>
<dbReference type="EMBL" id="CATOUU010001090">
    <property type="protein sequence ID" value="CAI9971455.1"/>
    <property type="molecule type" value="Genomic_DNA"/>
</dbReference>
<organism evidence="1">
    <name type="scientific">Hexamita inflata</name>
    <dbReference type="NCBI Taxonomy" id="28002"/>
    <lineage>
        <taxon>Eukaryota</taxon>
        <taxon>Metamonada</taxon>
        <taxon>Diplomonadida</taxon>
        <taxon>Hexamitidae</taxon>
        <taxon>Hexamitinae</taxon>
        <taxon>Hexamita</taxon>
    </lineage>
</organism>